<feature type="transmembrane region" description="Helical" evidence="5">
    <location>
        <begin position="31"/>
        <end position="52"/>
    </location>
</feature>
<dbReference type="PANTHER" id="PTHR32089">
    <property type="entry name" value="METHYL-ACCEPTING CHEMOTAXIS PROTEIN MCPB"/>
    <property type="match status" value="1"/>
</dbReference>
<reference evidence="7 8" key="1">
    <citation type="submission" date="2019-01" db="EMBL/GenBank/DDBJ databases">
        <title>Litorilituus lipolytica sp. nov., isolated from intertidal sand of the Yellow Sea in China.</title>
        <authorList>
            <person name="Liu A."/>
        </authorList>
    </citation>
    <scope>NUCLEOTIDE SEQUENCE [LARGE SCALE GENOMIC DNA]</scope>
    <source>
        <strain evidence="7 8">RZ04</strain>
    </source>
</reference>
<dbReference type="OrthoDB" id="3288815at2"/>
<keyword evidence="2 4" id="KW-0807">Transducer</keyword>
<evidence type="ECO:0000259" key="6">
    <source>
        <dbReference type="PROSITE" id="PS50111"/>
    </source>
</evidence>
<proteinExistence type="inferred from homology"/>
<evidence type="ECO:0000256" key="5">
    <source>
        <dbReference type="SAM" id="Phobius"/>
    </source>
</evidence>
<keyword evidence="8" id="KW-1185">Reference proteome</keyword>
<evidence type="ECO:0000256" key="2">
    <source>
        <dbReference type="ARBA" id="ARBA00023224"/>
    </source>
</evidence>
<gene>
    <name evidence="7" type="ORF">EPA86_00595</name>
</gene>
<evidence type="ECO:0000256" key="1">
    <source>
        <dbReference type="ARBA" id="ARBA00004370"/>
    </source>
</evidence>
<dbReference type="InterPro" id="IPR004090">
    <property type="entry name" value="Chemotax_Me-accpt_rcpt"/>
</dbReference>
<dbReference type="Pfam" id="PF00015">
    <property type="entry name" value="MCPsignal"/>
    <property type="match status" value="1"/>
</dbReference>
<protein>
    <submittedName>
        <fullName evidence="7">Chemotaxis protein</fullName>
    </submittedName>
</protein>
<evidence type="ECO:0000256" key="3">
    <source>
        <dbReference type="ARBA" id="ARBA00029447"/>
    </source>
</evidence>
<dbReference type="GO" id="GO:0007165">
    <property type="term" value="P:signal transduction"/>
    <property type="evidence" value="ECO:0007669"/>
    <property type="project" value="UniProtKB-KW"/>
</dbReference>
<dbReference type="SUPFAM" id="SSF58104">
    <property type="entry name" value="Methyl-accepting chemotaxis protein (MCP) signaling domain"/>
    <property type="match status" value="1"/>
</dbReference>
<feature type="transmembrane region" description="Helical" evidence="5">
    <location>
        <begin position="9"/>
        <end position="25"/>
    </location>
</feature>
<keyword evidence="5" id="KW-1133">Transmembrane helix</keyword>
<dbReference type="Proteomes" id="UP000315303">
    <property type="component" value="Unassembled WGS sequence"/>
</dbReference>
<dbReference type="GO" id="GO:0006935">
    <property type="term" value="P:chemotaxis"/>
    <property type="evidence" value="ECO:0007669"/>
    <property type="project" value="InterPro"/>
</dbReference>
<dbReference type="PROSITE" id="PS50111">
    <property type="entry name" value="CHEMOTAXIS_TRANSDUC_2"/>
    <property type="match status" value="1"/>
</dbReference>
<comment type="caution">
    <text evidence="7">The sequence shown here is derived from an EMBL/GenBank/DDBJ whole genome shotgun (WGS) entry which is preliminary data.</text>
</comment>
<comment type="subcellular location">
    <subcellularLocation>
        <location evidence="1">Membrane</location>
    </subcellularLocation>
</comment>
<dbReference type="AlphaFoldDB" id="A0A502L5Q0"/>
<name>A0A502L5Q0_9GAMM</name>
<feature type="domain" description="Methyl-accepting transducer" evidence="6">
    <location>
        <begin position="121"/>
        <end position="265"/>
    </location>
</feature>
<organism evidence="7 8">
    <name type="scientific">Litorilituus lipolyticus</name>
    <dbReference type="NCBI Taxonomy" id="2491017"/>
    <lineage>
        <taxon>Bacteria</taxon>
        <taxon>Pseudomonadati</taxon>
        <taxon>Pseudomonadota</taxon>
        <taxon>Gammaproteobacteria</taxon>
        <taxon>Alteromonadales</taxon>
        <taxon>Colwelliaceae</taxon>
        <taxon>Litorilituus</taxon>
    </lineage>
</organism>
<evidence type="ECO:0000256" key="4">
    <source>
        <dbReference type="PROSITE-ProRule" id="PRU00284"/>
    </source>
</evidence>
<comment type="similarity">
    <text evidence="3">Belongs to the methyl-accepting chemotaxis (MCP) protein family.</text>
</comment>
<dbReference type="GO" id="GO:0016020">
    <property type="term" value="C:membrane"/>
    <property type="evidence" value="ECO:0007669"/>
    <property type="project" value="UniProtKB-SubCell"/>
</dbReference>
<evidence type="ECO:0000313" key="7">
    <source>
        <dbReference type="EMBL" id="TPH19258.1"/>
    </source>
</evidence>
<dbReference type="PRINTS" id="PR00260">
    <property type="entry name" value="CHEMTRNSDUCR"/>
</dbReference>
<dbReference type="GO" id="GO:0004888">
    <property type="term" value="F:transmembrane signaling receptor activity"/>
    <property type="evidence" value="ECO:0007669"/>
    <property type="project" value="InterPro"/>
</dbReference>
<keyword evidence="5" id="KW-0812">Transmembrane</keyword>
<accession>A0A502L5Q0</accession>
<dbReference type="EMBL" id="SAWY01000001">
    <property type="protein sequence ID" value="TPH19258.1"/>
    <property type="molecule type" value="Genomic_DNA"/>
</dbReference>
<evidence type="ECO:0000313" key="8">
    <source>
        <dbReference type="Proteomes" id="UP000315303"/>
    </source>
</evidence>
<dbReference type="InterPro" id="IPR004089">
    <property type="entry name" value="MCPsignal_dom"/>
</dbReference>
<keyword evidence="5" id="KW-0472">Membrane</keyword>
<dbReference type="Gene3D" id="1.10.287.950">
    <property type="entry name" value="Methyl-accepting chemotaxis protein"/>
    <property type="match status" value="1"/>
</dbReference>
<sequence length="395" mass="43651">MLIKTKQKLILSFSFLLLSIIFALWDNQSSPLITLVISIVAVISSITSWTLFKQINIHLEHTLHLDEQSKSSEEDGTQQVEQYLLLAYEIINIWAGQTELAKKQGDDNVNQLANNFAQIKEQLALAIQTSKETSGEMSGTTGLTQVIATSEQELNDIITSLNDAMLGRDQILSEISKLSAIAEELSKMGDDVAGIASQTNLLALNAAIEAARAGEAGRGFAVVADEVRTLSTRSGETGARITETIEQVNATLQNTLEKTQNFSEQDSALIHNAENIIKDVIEQYTQSGEKIIHGAHQLEQENSAVQLAIDDVLVSLQFQDRVSQILGHIQDDMNKLSPYYQACQSSLIHGETIKPINSKKWLNNIKQTYTTLEQVARHDGDKQAEVKIDNNITFF</sequence>
<dbReference type="SMART" id="SM00283">
    <property type="entry name" value="MA"/>
    <property type="match status" value="1"/>
</dbReference>
<dbReference type="PANTHER" id="PTHR32089:SF112">
    <property type="entry name" value="LYSOZYME-LIKE PROTEIN-RELATED"/>
    <property type="match status" value="1"/>
</dbReference>